<dbReference type="AlphaFoldDB" id="A0A6N3DJI4"/>
<dbReference type="Gene3D" id="2.40.30.170">
    <property type="match status" value="1"/>
</dbReference>
<dbReference type="EMBL" id="CACRTO010000019">
    <property type="protein sequence ID" value="VYU29406.1"/>
    <property type="molecule type" value="Genomic_DNA"/>
</dbReference>
<name>A0A6N3DJI4_9CLOT</name>
<organism evidence="2">
    <name type="scientific">Clostridium tertium</name>
    <dbReference type="NCBI Taxonomy" id="1559"/>
    <lineage>
        <taxon>Bacteria</taxon>
        <taxon>Bacillati</taxon>
        <taxon>Bacillota</taxon>
        <taxon>Clostridia</taxon>
        <taxon>Eubacteriales</taxon>
        <taxon>Clostridiaceae</taxon>
        <taxon>Clostridium</taxon>
    </lineage>
</organism>
<accession>A0A6N3DJI4</accession>
<dbReference type="Pfam" id="PF26002">
    <property type="entry name" value="Beta-barrel_AprE"/>
    <property type="match status" value="1"/>
</dbReference>
<sequence length="105" mass="11511">MVLQGGTLIGTITSKTEELIVETLLPSSDRPRIHLGDEVALAVGGLLQSEYGTIPGKVISIDEDATIDNEKGNVYFKVKVKPDKTYLEDSKGKKVNFRYGDRNKS</sequence>
<feature type="domain" description="AprE-like beta-barrel" evidence="1">
    <location>
        <begin position="19"/>
        <end position="94"/>
    </location>
</feature>
<evidence type="ECO:0000313" key="2">
    <source>
        <dbReference type="EMBL" id="VYU29406.1"/>
    </source>
</evidence>
<reference evidence="2" key="1">
    <citation type="submission" date="2019-11" db="EMBL/GenBank/DDBJ databases">
        <authorList>
            <person name="Feng L."/>
        </authorList>
    </citation>
    <scope>NUCLEOTIDE SEQUENCE</scope>
    <source>
        <strain evidence="2">CTertiumLFYP3</strain>
    </source>
</reference>
<proteinExistence type="predicted"/>
<protein>
    <recommendedName>
        <fullName evidence="1">AprE-like beta-barrel domain-containing protein</fullName>
    </recommendedName>
</protein>
<dbReference type="RefSeq" id="WP_421755625.1">
    <property type="nucleotide sequence ID" value="NZ_CACRTO010000019.1"/>
</dbReference>
<dbReference type="InterPro" id="IPR058982">
    <property type="entry name" value="Beta-barrel_AprE"/>
</dbReference>
<evidence type="ECO:0000259" key="1">
    <source>
        <dbReference type="Pfam" id="PF26002"/>
    </source>
</evidence>
<gene>
    <name evidence="2" type="ORF">CTLFYP3_01982</name>
</gene>